<reference evidence="1" key="1">
    <citation type="submission" date="2014-11" db="EMBL/GenBank/DDBJ databases">
        <authorList>
            <person name="Amaro Gonzalez C."/>
        </authorList>
    </citation>
    <scope>NUCLEOTIDE SEQUENCE</scope>
</reference>
<reference evidence="1" key="2">
    <citation type="journal article" date="2015" name="Fish Shellfish Immunol.">
        <title>Early steps in the European eel (Anguilla anguilla)-Vibrio vulnificus interaction in the gills: Role of the RtxA13 toxin.</title>
        <authorList>
            <person name="Callol A."/>
            <person name="Pajuelo D."/>
            <person name="Ebbesson L."/>
            <person name="Teles M."/>
            <person name="MacKenzie S."/>
            <person name="Amaro C."/>
        </authorList>
    </citation>
    <scope>NUCLEOTIDE SEQUENCE</scope>
</reference>
<organism evidence="1">
    <name type="scientific">Anguilla anguilla</name>
    <name type="common">European freshwater eel</name>
    <name type="synonym">Muraena anguilla</name>
    <dbReference type="NCBI Taxonomy" id="7936"/>
    <lineage>
        <taxon>Eukaryota</taxon>
        <taxon>Metazoa</taxon>
        <taxon>Chordata</taxon>
        <taxon>Craniata</taxon>
        <taxon>Vertebrata</taxon>
        <taxon>Euteleostomi</taxon>
        <taxon>Actinopterygii</taxon>
        <taxon>Neopterygii</taxon>
        <taxon>Teleostei</taxon>
        <taxon>Anguilliformes</taxon>
        <taxon>Anguillidae</taxon>
        <taxon>Anguilla</taxon>
    </lineage>
</organism>
<dbReference type="EMBL" id="GBXM01070676">
    <property type="protein sequence ID" value="JAH37901.1"/>
    <property type="molecule type" value="Transcribed_RNA"/>
</dbReference>
<proteinExistence type="predicted"/>
<sequence length="18" mass="2082">MNIHPLIAWKNRAGLFLS</sequence>
<evidence type="ECO:0000313" key="1">
    <source>
        <dbReference type="EMBL" id="JAH37901.1"/>
    </source>
</evidence>
<accession>A0A0E9S9F8</accession>
<name>A0A0E9S9F8_ANGAN</name>
<protein>
    <submittedName>
        <fullName evidence="1">Uncharacterized protein</fullName>
    </submittedName>
</protein>
<dbReference type="AlphaFoldDB" id="A0A0E9S9F8"/>